<dbReference type="RefSeq" id="XP_046076056.1">
    <property type="nucleotide sequence ID" value="XM_046219730.1"/>
</dbReference>
<organism evidence="1 2">
    <name type="scientific">Talaromyces proteolyticus</name>
    <dbReference type="NCBI Taxonomy" id="1131652"/>
    <lineage>
        <taxon>Eukaryota</taxon>
        <taxon>Fungi</taxon>
        <taxon>Dikarya</taxon>
        <taxon>Ascomycota</taxon>
        <taxon>Pezizomycotina</taxon>
        <taxon>Eurotiomycetes</taxon>
        <taxon>Eurotiomycetidae</taxon>
        <taxon>Eurotiales</taxon>
        <taxon>Trichocomaceae</taxon>
        <taxon>Talaromyces</taxon>
        <taxon>Talaromyces sect. Bacilispori</taxon>
    </lineage>
</organism>
<reference evidence="1" key="1">
    <citation type="submission" date="2021-12" db="EMBL/GenBank/DDBJ databases">
        <title>Convergent genome expansion in fungi linked to evolution of root-endophyte symbiosis.</title>
        <authorList>
            <consortium name="DOE Joint Genome Institute"/>
            <person name="Ke Y.-H."/>
            <person name="Bonito G."/>
            <person name="Liao H.-L."/>
            <person name="Looney B."/>
            <person name="Rojas-Flechas A."/>
            <person name="Nash J."/>
            <person name="Hameed K."/>
            <person name="Schadt C."/>
            <person name="Martin F."/>
            <person name="Crous P.W."/>
            <person name="Miettinen O."/>
            <person name="Magnuson J.K."/>
            <person name="Labbe J."/>
            <person name="Jacobson D."/>
            <person name="Doktycz M.J."/>
            <person name="Veneault-Fourrey C."/>
            <person name="Kuo A."/>
            <person name="Mondo S."/>
            <person name="Calhoun S."/>
            <person name="Riley R."/>
            <person name="Ohm R."/>
            <person name="LaButti K."/>
            <person name="Andreopoulos B."/>
            <person name="Pangilinan J."/>
            <person name="Nolan M."/>
            <person name="Tritt A."/>
            <person name="Clum A."/>
            <person name="Lipzen A."/>
            <person name="Daum C."/>
            <person name="Barry K."/>
            <person name="Grigoriev I.V."/>
            <person name="Vilgalys R."/>
        </authorList>
    </citation>
    <scope>NUCLEOTIDE SEQUENCE</scope>
    <source>
        <strain evidence="1">PMI_201</strain>
    </source>
</reference>
<protein>
    <recommendedName>
        <fullName evidence="3">Carboxymethylenebutenolidase</fullName>
    </recommendedName>
</protein>
<dbReference type="Proteomes" id="UP001201262">
    <property type="component" value="Unassembled WGS sequence"/>
</dbReference>
<dbReference type="PANTHER" id="PTHR38436:SF3">
    <property type="entry name" value="CARBOXYMETHYLENEBUTENOLIDASE-RELATED"/>
    <property type="match status" value="1"/>
</dbReference>
<proteinExistence type="predicted"/>
<dbReference type="EMBL" id="JAJTJA010000002">
    <property type="protein sequence ID" value="KAH8703038.1"/>
    <property type="molecule type" value="Genomic_DNA"/>
</dbReference>
<dbReference type="InterPro" id="IPR032710">
    <property type="entry name" value="NTF2-like_dom_sf"/>
</dbReference>
<dbReference type="InterPro" id="IPR009959">
    <property type="entry name" value="Cyclase_SnoaL-like"/>
</dbReference>
<dbReference type="GeneID" id="70250017"/>
<accession>A0AAD4PZI8</accession>
<evidence type="ECO:0000313" key="2">
    <source>
        <dbReference type="Proteomes" id="UP001201262"/>
    </source>
</evidence>
<dbReference type="AlphaFoldDB" id="A0AAD4PZI8"/>
<dbReference type="PANTHER" id="PTHR38436">
    <property type="entry name" value="POLYKETIDE CYCLASE SNOAL-LIKE DOMAIN"/>
    <property type="match status" value="1"/>
</dbReference>
<keyword evidence="2" id="KW-1185">Reference proteome</keyword>
<dbReference type="Gene3D" id="3.10.450.50">
    <property type="match status" value="1"/>
</dbReference>
<sequence>MSTERQPPAQLPCVQMTQLALGFSLLLPLTHRGYGPGLILLSSDSDEPCVIIDGVPSPLAKWAEEGYTVVEIQERALTDIGPSVLISAVEALRSCNKCNDSGKIGLVSYVPKSWNKVAPHLVTTREIICAVIYGDAADKANIASAPIHILQHLAGSATFPLDKSNDAKVYLYPRQESFLFATPFQDTFHYWTEVQSHTRSLTFLKATLGGPYFDLEAIWDEHTDYEFSNRSVEHTMSTMVQEPYVNHVPSLTGGIGRVALSHFYRHNFIFNNAEDTELELISRTIGIDRVIDEFIMKITHDREIDWLIPGIPPTYKKAEIPFTAVVNIRGDRLYHEHISWDQGTVLAQLGLMPEYLPFPYPLEGGRTPMQGQRFEYRVPIAGIQTADKMRDRNSVPSNQMFEFRIREVSNE</sequence>
<evidence type="ECO:0008006" key="3">
    <source>
        <dbReference type="Google" id="ProtNLM"/>
    </source>
</evidence>
<dbReference type="SUPFAM" id="SSF54427">
    <property type="entry name" value="NTF2-like"/>
    <property type="match status" value="1"/>
</dbReference>
<name>A0AAD4PZI8_9EURO</name>
<dbReference type="GO" id="GO:0030638">
    <property type="term" value="P:polyketide metabolic process"/>
    <property type="evidence" value="ECO:0007669"/>
    <property type="project" value="InterPro"/>
</dbReference>
<gene>
    <name evidence="1" type="ORF">BGW36DRAFT_422619</name>
</gene>
<comment type="caution">
    <text evidence="1">The sequence shown here is derived from an EMBL/GenBank/DDBJ whole genome shotgun (WGS) entry which is preliminary data.</text>
</comment>
<evidence type="ECO:0000313" key="1">
    <source>
        <dbReference type="EMBL" id="KAH8703038.1"/>
    </source>
</evidence>